<dbReference type="InterPro" id="IPR001387">
    <property type="entry name" value="Cro/C1-type_HTH"/>
</dbReference>
<organism evidence="2 3">
    <name type="scientific">Alistipes onderdonkii</name>
    <dbReference type="NCBI Taxonomy" id="328813"/>
    <lineage>
        <taxon>Bacteria</taxon>
        <taxon>Pseudomonadati</taxon>
        <taxon>Bacteroidota</taxon>
        <taxon>Bacteroidia</taxon>
        <taxon>Bacteroidales</taxon>
        <taxon>Rikenellaceae</taxon>
        <taxon>Alistipes</taxon>
    </lineage>
</organism>
<dbReference type="Proteomes" id="UP000323119">
    <property type="component" value="Unassembled WGS sequence"/>
</dbReference>
<evidence type="ECO:0000259" key="1">
    <source>
        <dbReference type="PROSITE" id="PS50943"/>
    </source>
</evidence>
<accession>A0A9P4DPX3</accession>
<evidence type="ECO:0000313" key="3">
    <source>
        <dbReference type="Proteomes" id="UP000323119"/>
    </source>
</evidence>
<dbReference type="Gene3D" id="1.10.260.40">
    <property type="entry name" value="lambda repressor-like DNA-binding domains"/>
    <property type="match status" value="1"/>
</dbReference>
<dbReference type="Pfam" id="PF01381">
    <property type="entry name" value="HTH_3"/>
    <property type="match status" value="1"/>
</dbReference>
<feature type="domain" description="HTH cro/C1-type" evidence="1">
    <location>
        <begin position="9"/>
        <end position="63"/>
    </location>
</feature>
<dbReference type="CDD" id="cd00093">
    <property type="entry name" value="HTH_XRE"/>
    <property type="match status" value="1"/>
</dbReference>
<dbReference type="InterPro" id="IPR010982">
    <property type="entry name" value="Lambda_DNA-bd_dom_sf"/>
</dbReference>
<dbReference type="PROSITE" id="PS50943">
    <property type="entry name" value="HTH_CROC1"/>
    <property type="match status" value="1"/>
</dbReference>
<reference evidence="2 3" key="1">
    <citation type="journal article" date="2019" name="Nat. Med.">
        <title>A library of human gut bacterial isolates paired with longitudinal multiomics data enables mechanistic microbiome research.</title>
        <authorList>
            <person name="Poyet M."/>
            <person name="Groussin M."/>
            <person name="Gibbons S.M."/>
            <person name="Avila-Pacheco J."/>
            <person name="Jiang X."/>
            <person name="Kearney S.M."/>
            <person name="Perrotta A.R."/>
            <person name="Berdy B."/>
            <person name="Zhao S."/>
            <person name="Lieberman T.D."/>
            <person name="Swanson P.K."/>
            <person name="Smith M."/>
            <person name="Roesemann S."/>
            <person name="Alexander J.E."/>
            <person name="Rich S.A."/>
            <person name="Livny J."/>
            <person name="Vlamakis H."/>
            <person name="Clish C."/>
            <person name="Bullock K."/>
            <person name="Deik A."/>
            <person name="Scott J."/>
            <person name="Pierce K.A."/>
            <person name="Xavier R.J."/>
            <person name="Alm E.J."/>
        </authorList>
    </citation>
    <scope>NUCLEOTIDE SEQUENCE [LARGE SCALE GENOMIC DNA]</scope>
    <source>
        <strain evidence="2 3">BIOML-A204</strain>
    </source>
</reference>
<protein>
    <submittedName>
        <fullName evidence="2">Helix-turn-helix transcriptional regulator</fullName>
    </submittedName>
</protein>
<dbReference type="SMART" id="SM00530">
    <property type="entry name" value="HTH_XRE"/>
    <property type="match status" value="1"/>
</dbReference>
<dbReference type="RefSeq" id="WP_082426496.1">
    <property type="nucleotide sequence ID" value="NZ_DAWDXQ010000002.1"/>
</dbReference>
<dbReference type="SUPFAM" id="SSF47413">
    <property type="entry name" value="lambda repressor-like DNA-binding domains"/>
    <property type="match status" value="1"/>
</dbReference>
<dbReference type="AlphaFoldDB" id="A0A9P4DPX3"/>
<gene>
    <name evidence="2" type="ORF">F2S36_02315</name>
</gene>
<comment type="caution">
    <text evidence="2">The sequence shown here is derived from an EMBL/GenBank/DDBJ whole genome shotgun (WGS) entry which is preliminary data.</text>
</comment>
<sequence length="110" mass="12621">MSVNVSQNVQAIRKKLGFSEEQVSTYLGVTRSVLRKYESNTDSIPFDVFDKLSNLYGVDMSVFFEENMDDFQQSLVCAFRTDGITPEDMHTIAKFKSIVNNYLKMCNLLK</sequence>
<proteinExistence type="predicted"/>
<dbReference type="GO" id="GO:0003677">
    <property type="term" value="F:DNA binding"/>
    <property type="evidence" value="ECO:0007669"/>
    <property type="project" value="InterPro"/>
</dbReference>
<name>A0A9P4DPX3_9BACT</name>
<dbReference type="EMBL" id="VVUY01000002">
    <property type="protein sequence ID" value="KAA2563668.1"/>
    <property type="molecule type" value="Genomic_DNA"/>
</dbReference>
<evidence type="ECO:0000313" key="2">
    <source>
        <dbReference type="EMBL" id="KAA2563668.1"/>
    </source>
</evidence>